<protein>
    <submittedName>
        <fullName evidence="1">Aspartyl-phosphate phosphatase Spo0E family protein</fullName>
    </submittedName>
</protein>
<evidence type="ECO:0000313" key="2">
    <source>
        <dbReference type="Proteomes" id="UP001389717"/>
    </source>
</evidence>
<sequence length="76" mass="8618">MNRQSLIEQGENKAMNMSTEQPIIKEISFLKDKMIDAGLSKGLSHPETVSFSEKLDKLILKVQHTGMKIDMNNSRI</sequence>
<dbReference type="Gene3D" id="4.10.280.10">
    <property type="entry name" value="Helix-loop-helix DNA-binding domain"/>
    <property type="match status" value="1"/>
</dbReference>
<evidence type="ECO:0000313" key="1">
    <source>
        <dbReference type="EMBL" id="MEL3973205.1"/>
    </source>
</evidence>
<dbReference type="InterPro" id="IPR036638">
    <property type="entry name" value="HLH_DNA-bd_sf"/>
</dbReference>
<comment type="caution">
    <text evidence="1">The sequence shown here is derived from an EMBL/GenBank/DDBJ whole genome shotgun (WGS) entry which is preliminary data.</text>
</comment>
<gene>
    <name evidence="1" type="ORF">AAEO50_13035</name>
</gene>
<dbReference type="Proteomes" id="UP001389717">
    <property type="component" value="Unassembled WGS sequence"/>
</dbReference>
<dbReference type="RefSeq" id="WP_341984285.1">
    <property type="nucleotide sequence ID" value="NZ_JBBYAF010000024.1"/>
</dbReference>
<dbReference type="SUPFAM" id="SSF140500">
    <property type="entry name" value="BAS1536-like"/>
    <property type="match status" value="1"/>
</dbReference>
<name>A0ABU9KCS9_9BACI</name>
<dbReference type="InterPro" id="IPR037208">
    <property type="entry name" value="Spo0E-like_sf"/>
</dbReference>
<organism evidence="1 2">
    <name type="scientific">Rossellomorea oryzaecorticis</name>
    <dbReference type="NCBI Taxonomy" id="1396505"/>
    <lineage>
        <taxon>Bacteria</taxon>
        <taxon>Bacillati</taxon>
        <taxon>Bacillota</taxon>
        <taxon>Bacilli</taxon>
        <taxon>Bacillales</taxon>
        <taxon>Bacillaceae</taxon>
        <taxon>Rossellomorea</taxon>
    </lineage>
</organism>
<dbReference type="InterPro" id="IPR018540">
    <property type="entry name" value="Spo0E-like"/>
</dbReference>
<dbReference type="EMBL" id="JBBYAF010000024">
    <property type="protein sequence ID" value="MEL3973205.1"/>
    <property type="molecule type" value="Genomic_DNA"/>
</dbReference>
<dbReference type="Pfam" id="PF09388">
    <property type="entry name" value="SpoOE-like"/>
    <property type="match status" value="1"/>
</dbReference>
<accession>A0ABU9KCS9</accession>
<proteinExistence type="predicted"/>
<keyword evidence="2" id="KW-1185">Reference proteome</keyword>
<reference evidence="1 2" key="1">
    <citation type="submission" date="2024-04" db="EMBL/GenBank/DDBJ databases">
        <title>Bacillus oryzaecorticis sp. nov., a moderately halophilic bacterium isolated from rice husks.</title>
        <authorList>
            <person name="Zhu H.-S."/>
        </authorList>
    </citation>
    <scope>NUCLEOTIDE SEQUENCE [LARGE SCALE GENOMIC DNA]</scope>
    <source>
        <strain evidence="1 2">ZC255</strain>
    </source>
</reference>